<name>A0A150G6W9_GONPE</name>
<evidence type="ECO:0000313" key="3">
    <source>
        <dbReference type="Proteomes" id="UP000075714"/>
    </source>
</evidence>
<dbReference type="InterPro" id="IPR029058">
    <property type="entry name" value="AB_hydrolase_fold"/>
</dbReference>
<dbReference type="PANTHER" id="PTHR35128">
    <property type="entry name" value="SECRETION-REGULATING GUANINE NUCLEOTIDE EXCHANGE FACTOR"/>
    <property type="match status" value="1"/>
</dbReference>
<comment type="caution">
    <text evidence="2">The sequence shown here is derived from an EMBL/GenBank/DDBJ whole genome shotgun (WGS) entry which is preliminary data.</text>
</comment>
<accession>A0A150G6W9</accession>
<dbReference type="EMBL" id="LSYV01000054">
    <property type="protein sequence ID" value="KXZ45587.1"/>
    <property type="molecule type" value="Genomic_DNA"/>
</dbReference>
<dbReference type="AlphaFoldDB" id="A0A150G6W9"/>
<reference evidence="3" key="1">
    <citation type="journal article" date="2016" name="Nat. Commun.">
        <title>The Gonium pectorale genome demonstrates co-option of cell cycle regulation during the evolution of multicellularity.</title>
        <authorList>
            <person name="Hanschen E.R."/>
            <person name="Marriage T.N."/>
            <person name="Ferris P.J."/>
            <person name="Hamaji T."/>
            <person name="Toyoda A."/>
            <person name="Fujiyama A."/>
            <person name="Neme R."/>
            <person name="Noguchi H."/>
            <person name="Minakuchi Y."/>
            <person name="Suzuki M."/>
            <person name="Kawai-Toyooka H."/>
            <person name="Smith D.R."/>
            <person name="Sparks H."/>
            <person name="Anderson J."/>
            <person name="Bakaric R."/>
            <person name="Luria V."/>
            <person name="Karger A."/>
            <person name="Kirschner M.W."/>
            <person name="Durand P.M."/>
            <person name="Michod R.E."/>
            <person name="Nozaki H."/>
            <person name="Olson B.J."/>
        </authorList>
    </citation>
    <scope>NUCLEOTIDE SEQUENCE [LARGE SCALE GENOMIC DNA]</scope>
    <source>
        <strain evidence="3">NIES-2863</strain>
    </source>
</reference>
<sequence length="242" mass="25392">MRVKSVLETVLPREGLSKLPLFAMGGSSGGSFVLSLPIVMPGVFKGIVAQIGGVPPGVMKQYQGMGASTGGAPWPPTMFVHMPRDRHLAALVALDLQEMKDAGVPTAEIKVMPQPLTPLYLAQRCAPEVDEPTSRAAYKALRSAGILDERGYLLHNPRGYGADGWRAALQKANVPGLGKLRLRPDASPIAEELNLLWAGHELSSETTTDMLNWLESVTSAGAGAGTGAAAATTRGKGGDEAK</sequence>
<evidence type="ECO:0000313" key="2">
    <source>
        <dbReference type="EMBL" id="KXZ45587.1"/>
    </source>
</evidence>
<dbReference type="Proteomes" id="UP000075714">
    <property type="component" value="Unassembled WGS sequence"/>
</dbReference>
<gene>
    <name evidence="2" type="ORF">GPECTOR_53g80</name>
</gene>
<proteinExistence type="predicted"/>
<keyword evidence="3" id="KW-1185">Reference proteome</keyword>
<protein>
    <submittedName>
        <fullName evidence="2">Uncharacterized protein</fullName>
    </submittedName>
</protein>
<dbReference type="PANTHER" id="PTHR35128:SF1">
    <property type="entry name" value="SECRETION-REGULATING GUANINE NUCLEOTIDE EXCHANGE FACTOR"/>
    <property type="match status" value="1"/>
</dbReference>
<dbReference type="OrthoDB" id="10022521at2759"/>
<feature type="region of interest" description="Disordered" evidence="1">
    <location>
        <begin position="223"/>
        <end position="242"/>
    </location>
</feature>
<evidence type="ECO:0000256" key="1">
    <source>
        <dbReference type="SAM" id="MobiDB-lite"/>
    </source>
</evidence>
<organism evidence="2 3">
    <name type="scientific">Gonium pectorale</name>
    <name type="common">Green alga</name>
    <dbReference type="NCBI Taxonomy" id="33097"/>
    <lineage>
        <taxon>Eukaryota</taxon>
        <taxon>Viridiplantae</taxon>
        <taxon>Chlorophyta</taxon>
        <taxon>core chlorophytes</taxon>
        <taxon>Chlorophyceae</taxon>
        <taxon>CS clade</taxon>
        <taxon>Chlamydomonadales</taxon>
        <taxon>Volvocaceae</taxon>
        <taxon>Gonium</taxon>
    </lineage>
</organism>
<dbReference type="SUPFAM" id="SSF53474">
    <property type="entry name" value="alpha/beta-Hydrolases"/>
    <property type="match status" value="1"/>
</dbReference>